<dbReference type="SUPFAM" id="SSF51735">
    <property type="entry name" value="NAD(P)-binding Rossmann-fold domains"/>
    <property type="match status" value="1"/>
</dbReference>
<comment type="subcellular location">
    <subcellularLocation>
        <location evidence="1">Membrane</location>
        <topology evidence="1">Multi-pass membrane protein</topology>
    </subcellularLocation>
</comment>
<evidence type="ECO:0000256" key="11">
    <source>
        <dbReference type="ARBA" id="ARBA00082544"/>
    </source>
</evidence>
<evidence type="ECO:0000313" key="14">
    <source>
        <dbReference type="Proteomes" id="UP000799779"/>
    </source>
</evidence>
<sequence>MPIRSEWKLAREGVTQDTIGRLLSLTLLNPALTLPLLLLARYTQQGKDLSSGHASLLKHVKTAVYLGIASKVSGWLDQKVSNNFSNDTYDWNKEVVIVTGGSDGIGKVVVHLLAERGIKVAVMDVQDLTYEAPPTVTFFKTDLASPSSIKVSASAIKAQLGHPTVLINNAGIARGKSILGSTEVDLRLTFNVNTLSHYFMAQEFLPHMIETNHGLVLTVASFAGYITAPYMVDYCSSKAAAIAFHEGLSAELATVYKAPKVRTVLMCQNYTRTKLFEGFDSSALYPETVAEEIVKAVLKGKSNHLLLPETGWLIVPRMRSFPFWMQYGIRKRLVNLMAKWQGRQVVQPSVEEGVKEKMEESAVLVEGK</sequence>
<comment type="similarity">
    <text evidence="2 12">Belongs to the short-chain dehydrogenases/reductases (SDR) family.</text>
</comment>
<dbReference type="PRINTS" id="PR00080">
    <property type="entry name" value="SDRFAMILY"/>
</dbReference>
<proteinExistence type="inferred from homology"/>
<dbReference type="PROSITE" id="PS00061">
    <property type="entry name" value="ADH_SHORT"/>
    <property type="match status" value="1"/>
</dbReference>
<reference evidence="13" key="1">
    <citation type="journal article" date="2020" name="Stud. Mycol.">
        <title>101 Dothideomycetes genomes: a test case for predicting lifestyles and emergence of pathogens.</title>
        <authorList>
            <person name="Haridas S."/>
            <person name="Albert R."/>
            <person name="Binder M."/>
            <person name="Bloem J."/>
            <person name="Labutti K."/>
            <person name="Salamov A."/>
            <person name="Andreopoulos B."/>
            <person name="Baker S."/>
            <person name="Barry K."/>
            <person name="Bills G."/>
            <person name="Bluhm B."/>
            <person name="Cannon C."/>
            <person name="Castanera R."/>
            <person name="Culley D."/>
            <person name="Daum C."/>
            <person name="Ezra D."/>
            <person name="Gonzalez J."/>
            <person name="Henrissat B."/>
            <person name="Kuo A."/>
            <person name="Liang C."/>
            <person name="Lipzen A."/>
            <person name="Lutzoni F."/>
            <person name="Magnuson J."/>
            <person name="Mondo S."/>
            <person name="Nolan M."/>
            <person name="Ohm R."/>
            <person name="Pangilinan J."/>
            <person name="Park H.-J."/>
            <person name="Ramirez L."/>
            <person name="Alfaro M."/>
            <person name="Sun H."/>
            <person name="Tritt A."/>
            <person name="Yoshinaga Y."/>
            <person name="Zwiers L.-H."/>
            <person name="Turgeon B."/>
            <person name="Goodwin S."/>
            <person name="Spatafora J."/>
            <person name="Crous P."/>
            <person name="Grigoriev I."/>
        </authorList>
    </citation>
    <scope>NUCLEOTIDE SEQUENCE</scope>
    <source>
        <strain evidence="13">CBS 123094</strain>
    </source>
</reference>
<dbReference type="InterPro" id="IPR036291">
    <property type="entry name" value="NAD(P)-bd_dom_sf"/>
</dbReference>
<evidence type="ECO:0000256" key="3">
    <source>
        <dbReference type="ARBA" id="ARBA00022692"/>
    </source>
</evidence>
<keyword evidence="3" id="KW-0812">Transmembrane</keyword>
<dbReference type="PRINTS" id="PR00081">
    <property type="entry name" value="GDHRDH"/>
</dbReference>
<evidence type="ECO:0000256" key="7">
    <source>
        <dbReference type="ARBA" id="ARBA00023098"/>
    </source>
</evidence>
<dbReference type="InterPro" id="IPR002347">
    <property type="entry name" value="SDR_fam"/>
</dbReference>
<evidence type="ECO:0000313" key="13">
    <source>
        <dbReference type="EMBL" id="KAF2007926.1"/>
    </source>
</evidence>
<keyword evidence="5" id="KW-1133">Transmembrane helix</keyword>
<comment type="function">
    <text evidence="9">Catalyzes the reduction of all-trans-retinal to all-trans-retinol in the presence of NADPH.</text>
</comment>
<organism evidence="13 14">
    <name type="scientific">Amniculicola lignicola CBS 123094</name>
    <dbReference type="NCBI Taxonomy" id="1392246"/>
    <lineage>
        <taxon>Eukaryota</taxon>
        <taxon>Fungi</taxon>
        <taxon>Dikarya</taxon>
        <taxon>Ascomycota</taxon>
        <taxon>Pezizomycotina</taxon>
        <taxon>Dothideomycetes</taxon>
        <taxon>Pleosporomycetidae</taxon>
        <taxon>Pleosporales</taxon>
        <taxon>Amniculicolaceae</taxon>
        <taxon>Amniculicola</taxon>
    </lineage>
</organism>
<dbReference type="PANTHER" id="PTHR24322:SF736">
    <property type="entry name" value="RETINOL DEHYDROGENASE 10"/>
    <property type="match status" value="1"/>
</dbReference>
<dbReference type="GO" id="GO:0016020">
    <property type="term" value="C:membrane"/>
    <property type="evidence" value="ECO:0007669"/>
    <property type="project" value="UniProtKB-SubCell"/>
</dbReference>
<gene>
    <name evidence="13" type="ORF">P154DRAFT_479257</name>
</gene>
<accession>A0A6A5X4W5</accession>
<evidence type="ECO:0000256" key="12">
    <source>
        <dbReference type="RuleBase" id="RU000363"/>
    </source>
</evidence>
<keyword evidence="8" id="KW-0472">Membrane</keyword>
<dbReference type="Gene3D" id="3.40.50.720">
    <property type="entry name" value="NAD(P)-binding Rossmann-like Domain"/>
    <property type="match status" value="1"/>
</dbReference>
<dbReference type="GO" id="GO:0052650">
    <property type="term" value="F:all-trans-retinol dehydrogenase (NADP+) activity"/>
    <property type="evidence" value="ECO:0007669"/>
    <property type="project" value="UniProtKB-ARBA"/>
</dbReference>
<keyword evidence="14" id="KW-1185">Reference proteome</keyword>
<evidence type="ECO:0000256" key="1">
    <source>
        <dbReference type="ARBA" id="ARBA00004141"/>
    </source>
</evidence>
<keyword evidence="7" id="KW-0443">Lipid metabolism</keyword>
<evidence type="ECO:0000256" key="10">
    <source>
        <dbReference type="ARBA" id="ARBA00068717"/>
    </source>
</evidence>
<dbReference type="Proteomes" id="UP000799779">
    <property type="component" value="Unassembled WGS sequence"/>
</dbReference>
<protein>
    <recommendedName>
        <fullName evidence="10">Short-chain dehydrogenase/reductase 3</fullName>
    </recommendedName>
    <alternativeName>
        <fullName evidence="11">Retinal short-chain dehydrogenase/reductase 1</fullName>
    </alternativeName>
</protein>
<keyword evidence="6" id="KW-0560">Oxidoreductase</keyword>
<dbReference type="EMBL" id="ML977556">
    <property type="protein sequence ID" value="KAF2007926.1"/>
    <property type="molecule type" value="Genomic_DNA"/>
</dbReference>
<keyword evidence="4" id="KW-0521">NADP</keyword>
<dbReference type="Pfam" id="PF00106">
    <property type="entry name" value="adh_short"/>
    <property type="match status" value="1"/>
</dbReference>
<evidence type="ECO:0000256" key="8">
    <source>
        <dbReference type="ARBA" id="ARBA00023136"/>
    </source>
</evidence>
<name>A0A6A5X4W5_9PLEO</name>
<dbReference type="InterPro" id="IPR020904">
    <property type="entry name" value="Sc_DH/Rdtase_CS"/>
</dbReference>
<evidence type="ECO:0000256" key="6">
    <source>
        <dbReference type="ARBA" id="ARBA00023002"/>
    </source>
</evidence>
<evidence type="ECO:0000256" key="9">
    <source>
        <dbReference type="ARBA" id="ARBA00059620"/>
    </source>
</evidence>
<dbReference type="OrthoDB" id="10253736at2759"/>
<dbReference type="PANTHER" id="PTHR24322">
    <property type="entry name" value="PKSB"/>
    <property type="match status" value="1"/>
</dbReference>
<evidence type="ECO:0000256" key="5">
    <source>
        <dbReference type="ARBA" id="ARBA00022989"/>
    </source>
</evidence>
<dbReference type="AlphaFoldDB" id="A0A6A5X4W5"/>
<evidence type="ECO:0000256" key="2">
    <source>
        <dbReference type="ARBA" id="ARBA00006484"/>
    </source>
</evidence>
<evidence type="ECO:0000256" key="4">
    <source>
        <dbReference type="ARBA" id="ARBA00022857"/>
    </source>
</evidence>
<dbReference type="FunFam" id="3.40.50.720:FF:000131">
    <property type="entry name" value="Short-chain dehydrogenase/reductase 3"/>
    <property type="match status" value="1"/>
</dbReference>